<dbReference type="EMBL" id="CAJVPS010000138">
    <property type="protein sequence ID" value="CAG8456845.1"/>
    <property type="molecule type" value="Genomic_DNA"/>
</dbReference>
<comment type="caution">
    <text evidence="1">The sequence shown here is derived from an EMBL/GenBank/DDBJ whole genome shotgun (WGS) entry which is preliminary data.</text>
</comment>
<evidence type="ECO:0000313" key="2">
    <source>
        <dbReference type="Proteomes" id="UP000789508"/>
    </source>
</evidence>
<evidence type="ECO:0000313" key="1">
    <source>
        <dbReference type="EMBL" id="CAG8456845.1"/>
    </source>
</evidence>
<name>A0A9N8VNS5_9GLOM</name>
<keyword evidence="2" id="KW-1185">Reference proteome</keyword>
<reference evidence="1" key="1">
    <citation type="submission" date="2021-06" db="EMBL/GenBank/DDBJ databases">
        <authorList>
            <person name="Kallberg Y."/>
            <person name="Tangrot J."/>
            <person name="Rosling A."/>
        </authorList>
    </citation>
    <scope>NUCLEOTIDE SEQUENCE</scope>
    <source>
        <strain evidence="1">FL130A</strain>
    </source>
</reference>
<accession>A0A9N8VNS5</accession>
<protein>
    <submittedName>
        <fullName evidence="1">4772_t:CDS:1</fullName>
    </submittedName>
</protein>
<proteinExistence type="predicted"/>
<gene>
    <name evidence="1" type="ORF">ALEPTO_LOCUS1325</name>
</gene>
<organism evidence="1 2">
    <name type="scientific">Ambispora leptoticha</name>
    <dbReference type="NCBI Taxonomy" id="144679"/>
    <lineage>
        <taxon>Eukaryota</taxon>
        <taxon>Fungi</taxon>
        <taxon>Fungi incertae sedis</taxon>
        <taxon>Mucoromycota</taxon>
        <taxon>Glomeromycotina</taxon>
        <taxon>Glomeromycetes</taxon>
        <taxon>Archaeosporales</taxon>
        <taxon>Ambisporaceae</taxon>
        <taxon>Ambispora</taxon>
    </lineage>
</organism>
<dbReference type="Proteomes" id="UP000789508">
    <property type="component" value="Unassembled WGS sequence"/>
</dbReference>
<sequence length="93" mass="11168">MAKNFQVINNKLYKKKGRNDQEFRRDFHQILLEWNVPGCLRLYMILQQNGTTENLALSCRVWIRDICNNSDGPNNSIIEPQHWIQFLNTDFWL</sequence>
<dbReference type="AlphaFoldDB" id="A0A9N8VNS5"/>